<reference evidence="11" key="1">
    <citation type="submission" date="2020-03" db="EMBL/GenBank/DDBJ databases">
        <authorList>
            <person name="Weist P."/>
        </authorList>
    </citation>
    <scope>NUCLEOTIDE SEQUENCE</scope>
</reference>
<dbReference type="InterPro" id="IPR032675">
    <property type="entry name" value="LRR_dom_sf"/>
</dbReference>
<dbReference type="SMART" id="SM01289">
    <property type="entry name" value="PYRIN"/>
    <property type="match status" value="1"/>
</dbReference>
<dbReference type="SMART" id="SM00589">
    <property type="entry name" value="PRY"/>
    <property type="match status" value="1"/>
</dbReference>
<dbReference type="PROSITE" id="PS50824">
    <property type="entry name" value="DAPIN"/>
    <property type="match status" value="1"/>
</dbReference>
<dbReference type="InterPro" id="IPR001611">
    <property type="entry name" value="Leu-rich_rpt"/>
</dbReference>
<dbReference type="SUPFAM" id="SSF47986">
    <property type="entry name" value="DEATH domain"/>
    <property type="match status" value="1"/>
</dbReference>
<feature type="compositionally biased region" description="Pro residues" evidence="7">
    <location>
        <begin position="99"/>
        <end position="108"/>
    </location>
</feature>
<dbReference type="InterPro" id="IPR011029">
    <property type="entry name" value="DEATH-like_dom_sf"/>
</dbReference>
<dbReference type="Gene3D" id="2.60.120.920">
    <property type="match status" value="1"/>
</dbReference>
<dbReference type="Pfam" id="PF13765">
    <property type="entry name" value="PRY"/>
    <property type="match status" value="1"/>
</dbReference>
<dbReference type="SUPFAM" id="SSF52047">
    <property type="entry name" value="RNI-like"/>
    <property type="match status" value="1"/>
</dbReference>
<dbReference type="InterPro" id="IPR051261">
    <property type="entry name" value="NLR"/>
</dbReference>
<evidence type="ECO:0000256" key="3">
    <source>
        <dbReference type="ARBA" id="ARBA00022614"/>
    </source>
</evidence>
<dbReference type="Gene3D" id="1.10.533.10">
    <property type="entry name" value="Death Domain, Fas"/>
    <property type="match status" value="1"/>
</dbReference>
<evidence type="ECO:0000256" key="6">
    <source>
        <dbReference type="ARBA" id="ARBA00022840"/>
    </source>
</evidence>
<dbReference type="SUPFAM" id="SSF49899">
    <property type="entry name" value="Concanavalin A-like lectins/glucanases"/>
    <property type="match status" value="1"/>
</dbReference>
<dbReference type="InterPro" id="IPR041075">
    <property type="entry name" value="NOD1/2_WH"/>
</dbReference>
<keyword evidence="5" id="KW-0547">Nucleotide-binding</keyword>
<keyword evidence="3" id="KW-0433">Leucine-rich repeat</keyword>
<dbReference type="Gene3D" id="3.40.50.300">
    <property type="entry name" value="P-loop containing nucleotide triphosphate hydrolases"/>
    <property type="match status" value="1"/>
</dbReference>
<dbReference type="InterPro" id="IPR001870">
    <property type="entry name" value="B30.2/SPRY"/>
</dbReference>
<dbReference type="InterPro" id="IPR013320">
    <property type="entry name" value="ConA-like_dom_sf"/>
</dbReference>
<dbReference type="InterPro" id="IPR043136">
    <property type="entry name" value="B30.2/SPRY_sf"/>
</dbReference>
<feature type="domain" description="Pyrin" evidence="9">
    <location>
        <begin position="1"/>
        <end position="90"/>
    </location>
</feature>
<comment type="subcellular location">
    <subcellularLocation>
        <location evidence="1">Cytoplasm</location>
    </subcellularLocation>
</comment>
<sequence length="1060" mass="120341">MVTSEELLLETLEMLVNEDFEAFRWYLLLPGIYSGFTPIPRYKLMVADRMETVTLMVQTYSHHAVELAETVLGKMSMYDLAQKLSDRSSELKDTGASLIPPPAPPFPRRPASSSRPEDVEMHELQPLEKQIKRFQRTMQTHFQSRFMCVQEGMAEKTEEQCLEDIFIELYITEGGEMHINDQHEIMLIRNSRTAEMKPIDPSDIFKSPIGKPLRTVLTTGVAGIGKTFLVKKFVLDWAERRKNQDVHLIFPFSFSELNQLKGERFSLAELIHRSIWETRDITDEDLNLIFAKLQASGNCDFNNSQYKLLFVLDGLDESRLQMDLTRHEPQPVDFDVTQSMSVEVLLTALISGNLLPSARVWITTRPAAASQIHRDFIKRMTVVRGFTDPQKEEYFKKKFPEQGSRIIAHIKASRSLFIMCHIPVFCWITSTVLQDVLKSKSNLDLPTTLTEMYTVFLLYQITLTGERCGLEKSIRYIKSLSKLAFDRLEKGNLFYETDLKDSGINLRKVSRNAGVFTEVFNEVRKWKDNGKEKMYRFVHLTLQEYLAALHVVMSLINDNKNVLSEQKLKLGDLCMLCRRKPITEVHEIAIQKALSSNGQLDLFLRFLLGLSLQTNQDLLKRLLNTSKGFPQTDHQSTIQSIKERIRDNTSPERSINLFHCLNELRDDALVKEIQQNLSSESVAASNLSPAHWSALVFILLSSEDRLEVFELKKYCPSEEGLLRLIPVVKASNKSLLSSCNLSENICEALGSVLSSDSSKLRELDLSDNDLQDSGVKLLCVGLESPNCVLQSLRLSGCLVSEKGCASLASALRTSHSSLKELDLSFNHPGDSGVEVLTTLLKDPNYPLETLTLEFCGEQRLTPGLKKYVCELVLDENTAQENLELSDNFRTATAVEEKQPYRPHPERFDCWLQVLGSTGLTGRCYWEVKWKGPVYIAVTYKGIIRKGEGADSCLGLNHHSWTLLCQSNGGYSVQHENKTTNLRNRFSPASDRVAVFLDFPGGILSFYKVTSEALIHLHTFKSTFMEPLYPAFGFGFRHRFADFGSSVSLCEMGDVIDFSDC</sequence>
<feature type="domain" description="NACHT" evidence="10">
    <location>
        <begin position="214"/>
        <end position="368"/>
    </location>
</feature>
<evidence type="ECO:0000313" key="11">
    <source>
        <dbReference type="EMBL" id="CAB1417949.1"/>
    </source>
</evidence>
<name>A0A9N7YB66_PLEPL</name>
<dbReference type="InterPro" id="IPR029495">
    <property type="entry name" value="NACHT-assoc"/>
</dbReference>
<protein>
    <submittedName>
        <fullName evidence="11">Uncharacterized protein</fullName>
    </submittedName>
</protein>
<evidence type="ECO:0000256" key="5">
    <source>
        <dbReference type="ARBA" id="ARBA00022741"/>
    </source>
</evidence>
<dbReference type="Pfam" id="PF02758">
    <property type="entry name" value="PYRIN"/>
    <property type="match status" value="1"/>
</dbReference>
<proteinExistence type="predicted"/>
<keyword evidence="4" id="KW-0677">Repeat</keyword>
<evidence type="ECO:0000256" key="1">
    <source>
        <dbReference type="ARBA" id="ARBA00004496"/>
    </source>
</evidence>
<keyword evidence="6" id="KW-0067">ATP-binding</keyword>
<organism evidence="11 12">
    <name type="scientific">Pleuronectes platessa</name>
    <name type="common">European plaice</name>
    <dbReference type="NCBI Taxonomy" id="8262"/>
    <lineage>
        <taxon>Eukaryota</taxon>
        <taxon>Metazoa</taxon>
        <taxon>Chordata</taxon>
        <taxon>Craniata</taxon>
        <taxon>Vertebrata</taxon>
        <taxon>Euteleostomi</taxon>
        <taxon>Actinopterygii</taxon>
        <taxon>Neopterygii</taxon>
        <taxon>Teleostei</taxon>
        <taxon>Neoteleostei</taxon>
        <taxon>Acanthomorphata</taxon>
        <taxon>Carangaria</taxon>
        <taxon>Pleuronectiformes</taxon>
        <taxon>Pleuronectoidei</taxon>
        <taxon>Pleuronectidae</taxon>
        <taxon>Pleuronectes</taxon>
    </lineage>
</organism>
<feature type="domain" description="B30.2/SPRY" evidence="8">
    <location>
        <begin position="851"/>
        <end position="1047"/>
    </location>
</feature>
<evidence type="ECO:0000259" key="8">
    <source>
        <dbReference type="PROSITE" id="PS50188"/>
    </source>
</evidence>
<dbReference type="PRINTS" id="PR01407">
    <property type="entry name" value="BUTYPHLNCDUF"/>
</dbReference>
<dbReference type="InterPro" id="IPR007111">
    <property type="entry name" value="NACHT_NTPase"/>
</dbReference>
<dbReference type="GO" id="GO:0005524">
    <property type="term" value="F:ATP binding"/>
    <property type="evidence" value="ECO:0007669"/>
    <property type="project" value="UniProtKB-KW"/>
</dbReference>
<dbReference type="CDD" id="cd16040">
    <property type="entry name" value="SPRY_PRY_SNTX"/>
    <property type="match status" value="1"/>
</dbReference>
<evidence type="ECO:0000259" key="9">
    <source>
        <dbReference type="PROSITE" id="PS50824"/>
    </source>
</evidence>
<dbReference type="Pfam" id="PF13516">
    <property type="entry name" value="LRR_6"/>
    <property type="match status" value="2"/>
</dbReference>
<dbReference type="Pfam" id="PF17779">
    <property type="entry name" value="WHD_NOD2"/>
    <property type="match status" value="1"/>
</dbReference>
<evidence type="ECO:0000256" key="7">
    <source>
        <dbReference type="SAM" id="MobiDB-lite"/>
    </source>
</evidence>
<dbReference type="Pfam" id="PF00622">
    <property type="entry name" value="SPRY"/>
    <property type="match status" value="1"/>
</dbReference>
<dbReference type="InterPro" id="IPR006574">
    <property type="entry name" value="PRY"/>
</dbReference>
<dbReference type="SUPFAM" id="SSF52540">
    <property type="entry name" value="P-loop containing nucleoside triphosphate hydrolases"/>
    <property type="match status" value="1"/>
</dbReference>
<dbReference type="AlphaFoldDB" id="A0A9N7YB66"/>
<dbReference type="Pfam" id="PF17776">
    <property type="entry name" value="NLRC4_HD2"/>
    <property type="match status" value="1"/>
</dbReference>
<keyword evidence="2" id="KW-0963">Cytoplasm</keyword>
<dbReference type="PANTHER" id="PTHR24106">
    <property type="entry name" value="NACHT, LRR AND CARD DOMAINS-CONTAINING"/>
    <property type="match status" value="1"/>
</dbReference>
<dbReference type="Pfam" id="PF14484">
    <property type="entry name" value="FISNA"/>
    <property type="match status" value="1"/>
</dbReference>
<dbReference type="EMBL" id="CADEAL010000294">
    <property type="protein sequence ID" value="CAB1417949.1"/>
    <property type="molecule type" value="Genomic_DNA"/>
</dbReference>
<dbReference type="GO" id="GO:0005737">
    <property type="term" value="C:cytoplasm"/>
    <property type="evidence" value="ECO:0007669"/>
    <property type="project" value="UniProtKB-SubCell"/>
</dbReference>
<feature type="region of interest" description="Disordered" evidence="7">
    <location>
        <begin position="91"/>
        <end position="117"/>
    </location>
</feature>
<keyword evidence="12" id="KW-1185">Reference proteome</keyword>
<comment type="caution">
    <text evidence="11">The sequence shown here is derived from an EMBL/GenBank/DDBJ whole genome shotgun (WGS) entry which is preliminary data.</text>
</comment>
<dbReference type="SMART" id="SM00449">
    <property type="entry name" value="SPRY"/>
    <property type="match status" value="1"/>
</dbReference>
<dbReference type="PROSITE" id="PS50837">
    <property type="entry name" value="NACHT"/>
    <property type="match status" value="1"/>
</dbReference>
<gene>
    <name evidence="11" type="ORF">PLEPLA_LOCUS5771</name>
</gene>
<dbReference type="InterPro" id="IPR003877">
    <property type="entry name" value="SPRY_dom"/>
</dbReference>
<evidence type="ECO:0000256" key="2">
    <source>
        <dbReference type="ARBA" id="ARBA00022490"/>
    </source>
</evidence>
<dbReference type="Proteomes" id="UP001153269">
    <property type="component" value="Unassembled WGS sequence"/>
</dbReference>
<dbReference type="SMART" id="SM01288">
    <property type="entry name" value="FISNA"/>
    <property type="match status" value="1"/>
</dbReference>
<dbReference type="Pfam" id="PF05729">
    <property type="entry name" value="NACHT"/>
    <property type="match status" value="1"/>
</dbReference>
<dbReference type="InterPro" id="IPR004020">
    <property type="entry name" value="DAPIN"/>
</dbReference>
<dbReference type="InterPro" id="IPR041267">
    <property type="entry name" value="NLRP_HD2"/>
</dbReference>
<dbReference type="InterPro" id="IPR027417">
    <property type="entry name" value="P-loop_NTPase"/>
</dbReference>
<evidence type="ECO:0000313" key="12">
    <source>
        <dbReference type="Proteomes" id="UP001153269"/>
    </source>
</evidence>
<evidence type="ECO:0000256" key="4">
    <source>
        <dbReference type="ARBA" id="ARBA00022737"/>
    </source>
</evidence>
<accession>A0A9N7YB66</accession>
<dbReference type="PROSITE" id="PS50188">
    <property type="entry name" value="B302_SPRY"/>
    <property type="match status" value="1"/>
</dbReference>
<dbReference type="SMART" id="SM00368">
    <property type="entry name" value="LRR_RI"/>
    <property type="match status" value="3"/>
</dbReference>
<dbReference type="Gene3D" id="3.80.10.10">
    <property type="entry name" value="Ribonuclease Inhibitor"/>
    <property type="match status" value="1"/>
</dbReference>
<evidence type="ECO:0000259" key="10">
    <source>
        <dbReference type="PROSITE" id="PS50837"/>
    </source>
</evidence>
<dbReference type="InterPro" id="IPR003879">
    <property type="entry name" value="Butyrophylin_SPRY"/>
</dbReference>